<reference evidence="1 2" key="1">
    <citation type="journal article" date="2023" name="Chemosphere">
        <title>Whole genome analysis of Flavobacterium aziz-sancarii sp. nov., isolated from Ardley Island (Antarctica), revealed a rich resistome and bioremediation potential.</title>
        <authorList>
            <person name="Otur C."/>
            <person name="Okay S."/>
            <person name="Kurt-Kizildogan A."/>
        </authorList>
    </citation>
    <scope>NUCLEOTIDE SEQUENCE [LARGE SCALE GENOMIC DNA]</scope>
    <source>
        <strain evidence="1 2">AC</strain>
    </source>
</reference>
<accession>A0ABT4WJT7</accession>
<gene>
    <name evidence="1" type="ORF">NJT12_24410</name>
</gene>
<dbReference type="EMBL" id="JAMZNK010000083">
    <property type="protein sequence ID" value="MDA6072770.1"/>
    <property type="molecule type" value="Genomic_DNA"/>
</dbReference>
<organism evidence="1 2">
    <name type="scientific">Flavobacterium azizsancarii</name>
    <dbReference type="NCBI Taxonomy" id="2961580"/>
    <lineage>
        <taxon>Bacteria</taxon>
        <taxon>Pseudomonadati</taxon>
        <taxon>Bacteroidota</taxon>
        <taxon>Flavobacteriia</taxon>
        <taxon>Flavobacteriales</taxon>
        <taxon>Flavobacteriaceae</taxon>
        <taxon>Flavobacterium</taxon>
    </lineage>
</organism>
<sequence>GETAIDKRIFFSASDSNSIAYMNQYGFSNTDNVGKRGSINYLNMEIEDNDNYTSTRIIPEGINIARRYGSITVSSLEDITGTFTQTLQSKSGIIATTDDIKLQSYTVGTLPTGTIGHNAYVTDATAPTYLGGLIGGGSVVCPVFYNGTTWVSH</sequence>
<proteinExistence type="predicted"/>
<name>A0ABT4WJT7_9FLAO</name>
<comment type="caution">
    <text evidence="1">The sequence shown here is derived from an EMBL/GenBank/DDBJ whole genome shotgun (WGS) entry which is preliminary data.</text>
</comment>
<dbReference type="Proteomes" id="UP001212170">
    <property type="component" value="Unassembled WGS sequence"/>
</dbReference>
<protein>
    <submittedName>
        <fullName evidence="1">Uncharacterized protein</fullName>
    </submittedName>
</protein>
<keyword evidence="2" id="KW-1185">Reference proteome</keyword>
<dbReference type="RefSeq" id="WP_271338726.1">
    <property type="nucleotide sequence ID" value="NZ_JAMZNK010000083.1"/>
</dbReference>
<evidence type="ECO:0000313" key="2">
    <source>
        <dbReference type="Proteomes" id="UP001212170"/>
    </source>
</evidence>
<feature type="non-terminal residue" evidence="1">
    <location>
        <position position="1"/>
    </location>
</feature>
<evidence type="ECO:0000313" key="1">
    <source>
        <dbReference type="EMBL" id="MDA6072770.1"/>
    </source>
</evidence>